<evidence type="ECO:0000256" key="5">
    <source>
        <dbReference type="ARBA" id="ARBA00023136"/>
    </source>
</evidence>
<reference evidence="7 8" key="1">
    <citation type="submission" date="2021-03" db="EMBL/GenBank/DDBJ databases">
        <title>Genomic Encyclopedia of Type Strains, Phase III (KMG-III): the genomes of soil and plant-associated and newly described type strains.</title>
        <authorList>
            <person name="Whitman W."/>
        </authorList>
    </citation>
    <scope>NUCLEOTIDE SEQUENCE [LARGE SCALE GENOMIC DNA]</scope>
    <source>
        <strain evidence="7 8">IMMIB AFH-6</strain>
    </source>
</reference>
<feature type="transmembrane region" description="Helical" evidence="6">
    <location>
        <begin position="249"/>
        <end position="269"/>
    </location>
</feature>
<accession>A0ABS4SHX6</accession>
<dbReference type="PANTHER" id="PTHR40277">
    <property type="entry name" value="BLL5419 PROTEIN"/>
    <property type="match status" value="1"/>
</dbReference>
<gene>
    <name evidence="7" type="ORF">J2851_001925</name>
</gene>
<evidence type="ECO:0000256" key="3">
    <source>
        <dbReference type="ARBA" id="ARBA00022692"/>
    </source>
</evidence>
<keyword evidence="8" id="KW-1185">Reference proteome</keyword>
<evidence type="ECO:0000313" key="8">
    <source>
        <dbReference type="Proteomes" id="UP000781958"/>
    </source>
</evidence>
<feature type="transmembrane region" description="Helical" evidence="6">
    <location>
        <begin position="221"/>
        <end position="243"/>
    </location>
</feature>
<evidence type="ECO:0000256" key="2">
    <source>
        <dbReference type="ARBA" id="ARBA00022475"/>
    </source>
</evidence>
<protein>
    <submittedName>
        <fullName evidence="7">Uncharacterized membrane protein YbhN (UPF0104 family)</fullName>
    </submittedName>
</protein>
<feature type="transmembrane region" description="Helical" evidence="6">
    <location>
        <begin position="25"/>
        <end position="42"/>
    </location>
</feature>
<feature type="transmembrane region" description="Helical" evidence="6">
    <location>
        <begin position="95"/>
        <end position="114"/>
    </location>
</feature>
<evidence type="ECO:0000256" key="6">
    <source>
        <dbReference type="SAM" id="Phobius"/>
    </source>
</evidence>
<dbReference type="PANTHER" id="PTHR40277:SF1">
    <property type="entry name" value="BLL5419 PROTEIN"/>
    <property type="match status" value="1"/>
</dbReference>
<keyword evidence="2" id="KW-1003">Cell membrane</keyword>
<evidence type="ECO:0000313" key="7">
    <source>
        <dbReference type="EMBL" id="MBP2292164.1"/>
    </source>
</evidence>
<sequence length="342" mass="35271">MSSHEVSLSPTEPIVLPAPKPGGRLMLAAKLVVTLGVLGLLASKADWSGVLDRVAGADPAWLAAGFAAKFLSVVFSAERWRDALHAAGERVSRWLAMRLMFAGLFFGQVLPGALGGDVVRGWLTYRGGGSSSAVVLALVMDRLLALVGCVLLLFAGLPHLVATAPPAVAWAGPAAVLLLAAGLLAGIQADRIPLPSILKRPPVLALQALVARLRRALFSRWALVGLVHSTTVHVCTIFAVIAYSRALGLPVAVADAVAVVPMTIFAAALPISLNGWGVREGAFVAGFALYGLGPAEALVLSLMIGLSVTLSSLPGGLLWLGLSGRRPSDRRGENSASSGTPS</sequence>
<keyword evidence="5 6" id="KW-0472">Membrane</keyword>
<evidence type="ECO:0000256" key="1">
    <source>
        <dbReference type="ARBA" id="ARBA00004651"/>
    </source>
</evidence>
<dbReference type="Proteomes" id="UP000781958">
    <property type="component" value="Unassembled WGS sequence"/>
</dbReference>
<keyword evidence="4 6" id="KW-1133">Transmembrane helix</keyword>
<feature type="transmembrane region" description="Helical" evidence="6">
    <location>
        <begin position="134"/>
        <end position="155"/>
    </location>
</feature>
<feature type="transmembrane region" description="Helical" evidence="6">
    <location>
        <begin position="299"/>
        <end position="322"/>
    </location>
</feature>
<keyword evidence="3 6" id="KW-0812">Transmembrane</keyword>
<evidence type="ECO:0000256" key="4">
    <source>
        <dbReference type="ARBA" id="ARBA00022989"/>
    </source>
</evidence>
<dbReference type="EMBL" id="JAGINP010000005">
    <property type="protein sequence ID" value="MBP2292164.1"/>
    <property type="molecule type" value="Genomic_DNA"/>
</dbReference>
<feature type="transmembrane region" description="Helical" evidence="6">
    <location>
        <begin position="167"/>
        <end position="187"/>
    </location>
</feature>
<name>A0ABS4SHX6_9PROT</name>
<dbReference type="InterPro" id="IPR022791">
    <property type="entry name" value="L-PG_synthase/AglD"/>
</dbReference>
<comment type="caution">
    <text evidence="7">The sequence shown here is derived from an EMBL/GenBank/DDBJ whole genome shotgun (WGS) entry which is preliminary data.</text>
</comment>
<organism evidence="7 8">
    <name type="scientific">Azospirillum rugosum</name>
    <dbReference type="NCBI Taxonomy" id="416170"/>
    <lineage>
        <taxon>Bacteria</taxon>
        <taxon>Pseudomonadati</taxon>
        <taxon>Pseudomonadota</taxon>
        <taxon>Alphaproteobacteria</taxon>
        <taxon>Rhodospirillales</taxon>
        <taxon>Azospirillaceae</taxon>
        <taxon>Azospirillum</taxon>
    </lineage>
</organism>
<comment type="subcellular location">
    <subcellularLocation>
        <location evidence="1">Cell membrane</location>
        <topology evidence="1">Multi-pass membrane protein</topology>
    </subcellularLocation>
</comment>
<dbReference type="RefSeq" id="WP_209765993.1">
    <property type="nucleotide sequence ID" value="NZ_JAGINP010000005.1"/>
</dbReference>
<proteinExistence type="predicted"/>
<dbReference type="Pfam" id="PF03706">
    <property type="entry name" value="LPG_synthase_TM"/>
    <property type="match status" value="1"/>
</dbReference>